<evidence type="ECO:0000256" key="8">
    <source>
        <dbReference type="ARBA" id="ARBA00022801"/>
    </source>
</evidence>
<dbReference type="CDD" id="cd01284">
    <property type="entry name" value="Riboflavin_deaminase-reductase"/>
    <property type="match status" value="1"/>
</dbReference>
<evidence type="ECO:0000256" key="3">
    <source>
        <dbReference type="ARBA" id="ARBA00004910"/>
    </source>
</evidence>
<dbReference type="AlphaFoldDB" id="B4D449"/>
<keyword evidence="12" id="KW-0511">Multifunctional enzyme</keyword>
<feature type="binding site" evidence="15">
    <location>
        <position position="209"/>
    </location>
    <ligand>
        <name>substrate</name>
    </ligand>
</feature>
<comment type="similarity">
    <text evidence="4 13">In the N-terminal section; belongs to the cytidine and deoxycytidylate deaminase family.</text>
</comment>
<evidence type="ECO:0000256" key="13">
    <source>
        <dbReference type="PIRNR" id="PIRNR006769"/>
    </source>
</evidence>
<comment type="caution">
    <text evidence="18">The sequence shown here is derived from an EMBL/GenBank/DDBJ whole genome shotgun (WGS) entry which is preliminary data.</text>
</comment>
<feature type="binding site" evidence="15">
    <location>
        <position position="156"/>
    </location>
    <ligand>
        <name>NADP(+)</name>
        <dbReference type="ChEBI" id="CHEBI:58349"/>
    </ligand>
</feature>
<dbReference type="InterPro" id="IPR004794">
    <property type="entry name" value="Eubact_RibD"/>
</dbReference>
<feature type="binding site" evidence="15">
    <location>
        <position position="202"/>
    </location>
    <ligand>
        <name>NADP(+)</name>
        <dbReference type="ChEBI" id="CHEBI:58349"/>
    </ligand>
</feature>
<dbReference type="SUPFAM" id="SSF53597">
    <property type="entry name" value="Dihydrofolate reductase-like"/>
    <property type="match status" value="1"/>
</dbReference>
<dbReference type="InterPro" id="IPR024072">
    <property type="entry name" value="DHFR-like_dom_sf"/>
</dbReference>
<evidence type="ECO:0000256" key="7">
    <source>
        <dbReference type="ARBA" id="ARBA00022723"/>
    </source>
</evidence>
<evidence type="ECO:0000313" key="19">
    <source>
        <dbReference type="Proteomes" id="UP000005824"/>
    </source>
</evidence>
<dbReference type="GO" id="GO:0008835">
    <property type="term" value="F:diaminohydroxyphosphoribosylaminopyrimidine deaminase activity"/>
    <property type="evidence" value="ECO:0007669"/>
    <property type="project" value="UniProtKB-EC"/>
</dbReference>
<dbReference type="InterPro" id="IPR002125">
    <property type="entry name" value="CMP_dCMP_dom"/>
</dbReference>
<dbReference type="PANTHER" id="PTHR38011:SF7">
    <property type="entry name" value="2,5-DIAMINO-6-RIBOSYLAMINO-4(3H)-PYRIMIDINONE 5'-PHOSPHATE REDUCTASE"/>
    <property type="match status" value="1"/>
</dbReference>
<dbReference type="PIRSF" id="PIRSF006769">
    <property type="entry name" value="RibD"/>
    <property type="match status" value="1"/>
</dbReference>
<dbReference type="Pfam" id="PF01872">
    <property type="entry name" value="RibD_C"/>
    <property type="match status" value="1"/>
</dbReference>
<dbReference type="InterPro" id="IPR016193">
    <property type="entry name" value="Cytidine_deaminase-like"/>
</dbReference>
<keyword evidence="10 13" id="KW-0521">NADP</keyword>
<comment type="function">
    <text evidence="1 13">Converts 2,5-diamino-6-(ribosylamino)-4(3h)-pyrimidinone 5'-phosphate into 5-amino-6-(ribosylamino)-2,4(1h,3h)-pyrimidinedione 5'-phosphate.</text>
</comment>
<dbReference type="NCBIfam" id="TIGR00326">
    <property type="entry name" value="eubact_ribD"/>
    <property type="match status" value="1"/>
</dbReference>
<reference evidence="18 19" key="1">
    <citation type="journal article" date="2011" name="J. Bacteriol.">
        <title>Genome sequence of Chthoniobacter flavus Ellin428, an aerobic heterotrophic soil bacterium.</title>
        <authorList>
            <person name="Kant R."/>
            <person name="van Passel M.W."/>
            <person name="Palva A."/>
            <person name="Lucas S."/>
            <person name="Lapidus A."/>
            <person name="Glavina Del Rio T."/>
            <person name="Dalin E."/>
            <person name="Tice H."/>
            <person name="Bruce D."/>
            <person name="Goodwin L."/>
            <person name="Pitluck S."/>
            <person name="Larimer F.W."/>
            <person name="Land M.L."/>
            <person name="Hauser L."/>
            <person name="Sangwan P."/>
            <person name="de Vos W.M."/>
            <person name="Janssen P.H."/>
            <person name="Smidt H."/>
        </authorList>
    </citation>
    <scope>NUCLEOTIDE SEQUENCE [LARGE SCALE GENOMIC DNA]</scope>
    <source>
        <strain evidence="18 19">Ellin428</strain>
    </source>
</reference>
<keyword evidence="11 13" id="KW-0560">Oxidoreductase</keyword>
<keyword evidence="19" id="KW-1185">Reference proteome</keyword>
<dbReference type="Pfam" id="PF00383">
    <property type="entry name" value="dCMP_cyt_deam_1"/>
    <property type="match status" value="1"/>
</dbReference>
<dbReference type="GO" id="GO:0009231">
    <property type="term" value="P:riboflavin biosynthetic process"/>
    <property type="evidence" value="ECO:0007669"/>
    <property type="project" value="UniProtKB-UniPathway"/>
</dbReference>
<evidence type="ECO:0000256" key="6">
    <source>
        <dbReference type="ARBA" id="ARBA00022619"/>
    </source>
</evidence>
<feature type="binding site" evidence="15">
    <location>
        <position position="172"/>
    </location>
    <ligand>
        <name>NADP(+)</name>
        <dbReference type="ChEBI" id="CHEBI:58349"/>
    </ligand>
</feature>
<dbReference type="UniPathway" id="UPA00275">
    <property type="reaction ID" value="UER00401"/>
</dbReference>
<dbReference type="eggNOG" id="COG1985">
    <property type="taxonomic scope" value="Bacteria"/>
</dbReference>
<dbReference type="GO" id="GO:0008703">
    <property type="term" value="F:5-amino-6-(5-phosphoribosylamino)uracil reductase activity"/>
    <property type="evidence" value="ECO:0007669"/>
    <property type="project" value="UniProtKB-EC"/>
</dbReference>
<protein>
    <recommendedName>
        <fullName evidence="13">Riboflavin biosynthesis protein RibD</fullName>
    </recommendedName>
    <domain>
        <recommendedName>
            <fullName evidence="13">Diaminohydroxyphosphoribosylaminopyrimidine deaminase</fullName>
            <shortName evidence="13">DRAP deaminase</shortName>
            <ecNumber evidence="13">3.5.4.26</ecNumber>
        </recommendedName>
        <alternativeName>
            <fullName evidence="13">Riboflavin-specific deaminase</fullName>
        </alternativeName>
    </domain>
    <domain>
        <recommendedName>
            <fullName evidence="13">5-amino-6-(5-phosphoribosylamino)uracil reductase</fullName>
            <ecNumber evidence="13">1.1.1.193</ecNumber>
        </recommendedName>
        <alternativeName>
            <fullName evidence="13">HTP reductase</fullName>
        </alternativeName>
    </domain>
</protein>
<evidence type="ECO:0000256" key="9">
    <source>
        <dbReference type="ARBA" id="ARBA00022833"/>
    </source>
</evidence>
<dbReference type="SUPFAM" id="SSF53927">
    <property type="entry name" value="Cytidine deaminase-like"/>
    <property type="match status" value="1"/>
</dbReference>
<dbReference type="PROSITE" id="PS00903">
    <property type="entry name" value="CYT_DCMP_DEAMINASES_1"/>
    <property type="match status" value="1"/>
</dbReference>
<feature type="domain" description="CMP/dCMP-type deaminase" evidence="17">
    <location>
        <begin position="1"/>
        <end position="125"/>
    </location>
</feature>
<keyword evidence="8 13" id="KW-0378">Hydrolase</keyword>
<feature type="active site" description="Proton donor" evidence="14">
    <location>
        <position position="52"/>
    </location>
</feature>
<feature type="binding site" evidence="16">
    <location>
        <position position="77"/>
    </location>
    <ligand>
        <name>Zn(2+)</name>
        <dbReference type="ChEBI" id="CHEBI:29105"/>
        <note>catalytic</note>
    </ligand>
</feature>
<feature type="binding site" evidence="15">
    <location>
        <position position="198"/>
    </location>
    <ligand>
        <name>NADP(+)</name>
        <dbReference type="ChEBI" id="CHEBI:58349"/>
    </ligand>
</feature>
<evidence type="ECO:0000256" key="11">
    <source>
        <dbReference type="ARBA" id="ARBA00023002"/>
    </source>
</evidence>
<keyword evidence="7 13" id="KW-0479">Metal-binding</keyword>
<feature type="binding site" evidence="15">
    <location>
        <position position="206"/>
    </location>
    <ligand>
        <name>substrate</name>
    </ligand>
</feature>
<evidence type="ECO:0000256" key="15">
    <source>
        <dbReference type="PIRSR" id="PIRSR006769-2"/>
    </source>
</evidence>
<comment type="catalytic activity">
    <reaction evidence="13">
        <text>2,5-diamino-6-hydroxy-4-(5-phosphoribosylamino)-pyrimidine + H2O + H(+) = 5-amino-6-(5-phospho-D-ribosylamino)uracil + NH4(+)</text>
        <dbReference type="Rhea" id="RHEA:21868"/>
        <dbReference type="ChEBI" id="CHEBI:15377"/>
        <dbReference type="ChEBI" id="CHEBI:15378"/>
        <dbReference type="ChEBI" id="CHEBI:28938"/>
        <dbReference type="ChEBI" id="CHEBI:58453"/>
        <dbReference type="ChEBI" id="CHEBI:58614"/>
        <dbReference type="EC" id="3.5.4.26"/>
    </reaction>
</comment>
<evidence type="ECO:0000256" key="5">
    <source>
        <dbReference type="ARBA" id="ARBA00007417"/>
    </source>
</evidence>
<dbReference type="EMBL" id="ABVL01000011">
    <property type="protein sequence ID" value="EDY18650.1"/>
    <property type="molecule type" value="Genomic_DNA"/>
</dbReference>
<evidence type="ECO:0000256" key="4">
    <source>
        <dbReference type="ARBA" id="ARBA00005259"/>
    </source>
</evidence>
<evidence type="ECO:0000256" key="12">
    <source>
        <dbReference type="ARBA" id="ARBA00023268"/>
    </source>
</evidence>
<gene>
    <name evidence="18" type="ORF">CfE428DRAFT_3687</name>
</gene>
<dbReference type="Gene3D" id="3.40.140.10">
    <property type="entry name" value="Cytidine Deaminase, domain 2"/>
    <property type="match status" value="1"/>
</dbReference>
<dbReference type="EC" id="3.5.4.26" evidence="13"/>
<dbReference type="PANTHER" id="PTHR38011">
    <property type="entry name" value="DIHYDROFOLATE REDUCTASE FAMILY PROTEIN (AFU_ORTHOLOGUE AFUA_8G06820)"/>
    <property type="match status" value="1"/>
</dbReference>
<evidence type="ECO:0000256" key="14">
    <source>
        <dbReference type="PIRSR" id="PIRSR006769-1"/>
    </source>
</evidence>
<dbReference type="eggNOG" id="COG0117">
    <property type="taxonomic scope" value="Bacteria"/>
</dbReference>
<feature type="binding site" evidence="15">
    <location>
        <position position="186"/>
    </location>
    <ligand>
        <name>substrate</name>
    </ligand>
</feature>
<comment type="catalytic activity">
    <reaction evidence="13">
        <text>5-amino-6-(5-phospho-D-ribitylamino)uracil + NADP(+) = 5-amino-6-(5-phospho-D-ribosylamino)uracil + NADPH + H(+)</text>
        <dbReference type="Rhea" id="RHEA:17845"/>
        <dbReference type="ChEBI" id="CHEBI:15378"/>
        <dbReference type="ChEBI" id="CHEBI:57783"/>
        <dbReference type="ChEBI" id="CHEBI:58349"/>
        <dbReference type="ChEBI" id="CHEBI:58421"/>
        <dbReference type="ChEBI" id="CHEBI:58453"/>
        <dbReference type="EC" id="1.1.1.193"/>
    </reaction>
</comment>
<dbReference type="Proteomes" id="UP000005824">
    <property type="component" value="Unassembled WGS sequence"/>
</dbReference>
<proteinExistence type="inferred from homology"/>
<comment type="cofactor">
    <cofactor evidence="13 16">
        <name>Zn(2+)</name>
        <dbReference type="ChEBI" id="CHEBI:29105"/>
    </cofactor>
    <text evidence="13 16">Binds 1 zinc ion.</text>
</comment>
<dbReference type="Gene3D" id="3.40.430.10">
    <property type="entry name" value="Dihydrofolate Reductase, subunit A"/>
    <property type="match status" value="2"/>
</dbReference>
<evidence type="ECO:0000256" key="2">
    <source>
        <dbReference type="ARBA" id="ARBA00004882"/>
    </source>
</evidence>
<feature type="binding site" evidence="16">
    <location>
        <position position="86"/>
    </location>
    <ligand>
        <name>Zn(2+)</name>
        <dbReference type="ChEBI" id="CHEBI:29105"/>
        <note>catalytic</note>
    </ligand>
</feature>
<dbReference type="InParanoid" id="B4D449"/>
<evidence type="ECO:0000256" key="16">
    <source>
        <dbReference type="PIRSR" id="PIRSR006769-3"/>
    </source>
</evidence>
<evidence type="ECO:0000256" key="1">
    <source>
        <dbReference type="ARBA" id="ARBA00002151"/>
    </source>
</evidence>
<comment type="pathway">
    <text evidence="3 13">Cofactor biosynthesis; riboflavin biosynthesis; 5-amino-6-(D-ribitylamino)uracil from GTP: step 3/4.</text>
</comment>
<name>B4D449_9BACT</name>
<keyword evidence="6 13" id="KW-0686">Riboflavin biosynthesis</keyword>
<comment type="pathway">
    <text evidence="2 13">Cofactor biosynthesis; riboflavin biosynthesis; 5-amino-6-(D-ribitylamino)uracil from GTP: step 2/4.</text>
</comment>
<comment type="similarity">
    <text evidence="5 13">In the C-terminal section; belongs to the HTP reductase family.</text>
</comment>
<dbReference type="InterPro" id="IPR002734">
    <property type="entry name" value="RibDG_C"/>
</dbReference>
<dbReference type="InterPro" id="IPR050765">
    <property type="entry name" value="Riboflavin_Biosynth_HTPR"/>
</dbReference>
<dbReference type="RefSeq" id="WP_006981012.1">
    <property type="nucleotide sequence ID" value="NZ_ABVL01000011.1"/>
</dbReference>
<dbReference type="FunCoup" id="B4D449">
    <property type="interactions" value="472"/>
</dbReference>
<evidence type="ECO:0000256" key="10">
    <source>
        <dbReference type="ARBA" id="ARBA00022857"/>
    </source>
</evidence>
<accession>B4D449</accession>
<dbReference type="InterPro" id="IPR016192">
    <property type="entry name" value="APOBEC/CMP_deaminase_Zn-bd"/>
</dbReference>
<dbReference type="STRING" id="497964.CfE428DRAFT_3687"/>
<dbReference type="GO" id="GO:0008270">
    <property type="term" value="F:zinc ion binding"/>
    <property type="evidence" value="ECO:0007669"/>
    <property type="project" value="InterPro"/>
</dbReference>
<feature type="binding site" evidence="16">
    <location>
        <position position="50"/>
    </location>
    <ligand>
        <name>Zn(2+)</name>
        <dbReference type="ChEBI" id="CHEBI:29105"/>
        <note>catalytic</note>
    </ligand>
</feature>
<dbReference type="PROSITE" id="PS51747">
    <property type="entry name" value="CYT_DCMP_DEAMINASES_2"/>
    <property type="match status" value="1"/>
</dbReference>
<organism evidence="18 19">
    <name type="scientific">Chthoniobacter flavus Ellin428</name>
    <dbReference type="NCBI Taxonomy" id="497964"/>
    <lineage>
        <taxon>Bacteria</taxon>
        <taxon>Pseudomonadati</taxon>
        <taxon>Verrucomicrobiota</taxon>
        <taxon>Spartobacteria</taxon>
        <taxon>Chthoniobacterales</taxon>
        <taxon>Chthoniobacteraceae</taxon>
        <taxon>Chthoniobacter</taxon>
    </lineage>
</organism>
<dbReference type="FunFam" id="3.40.140.10:FF:000025">
    <property type="entry name" value="Riboflavin biosynthesis protein RibD"/>
    <property type="match status" value="1"/>
</dbReference>
<evidence type="ECO:0000313" key="18">
    <source>
        <dbReference type="EMBL" id="EDY18650.1"/>
    </source>
</evidence>
<dbReference type="EC" id="1.1.1.193" evidence="13"/>
<sequence length="344" mass="37175">MQDEEFMRAALAEARRGLGQTSPNPAVGAVIVRAGKIIARGYHHRAGLPHAEIEALRALPKPALARGATIYVTLEPCSTHGRTPPCVEAIIAAGFRRVVIGTIDPNPSHAGRGVKLLRDTGIAVTTDVLEAECRALNAAFNHWIVTKMPLVIAKAGMSLDGRITRPPGEGQWLTNAVARKDAHRLRSQVDAILIGAETLRQDNPRLTVRGVRGARQPWRIVITRSGKLPKEAHLFTDEHRERTLVYREKSLRTVLRDLGKRQITSVMIEGGGGVLGEAFDRRLVQRAHFYLAPLLCGGPAVVVKGLGVGSNAEAATIRNATYTRLGDNLCLTGEVEYPAPVPAA</sequence>
<feature type="binding site" evidence="15">
    <location>
        <position position="269"/>
    </location>
    <ligand>
        <name>substrate</name>
    </ligand>
</feature>
<evidence type="ECO:0000259" key="17">
    <source>
        <dbReference type="PROSITE" id="PS51747"/>
    </source>
</evidence>
<keyword evidence="9 13" id="KW-0862">Zinc</keyword>